<dbReference type="EMBL" id="BKCJ010001510">
    <property type="protein sequence ID" value="GEU41994.1"/>
    <property type="molecule type" value="Genomic_DNA"/>
</dbReference>
<reference evidence="1" key="1">
    <citation type="journal article" date="2019" name="Sci. Rep.">
        <title>Draft genome of Tanacetum cinerariifolium, the natural source of mosquito coil.</title>
        <authorList>
            <person name="Yamashiro T."/>
            <person name="Shiraishi A."/>
            <person name="Satake H."/>
            <person name="Nakayama K."/>
        </authorList>
    </citation>
    <scope>NUCLEOTIDE SEQUENCE</scope>
</reference>
<protein>
    <submittedName>
        <fullName evidence="1">Uncharacterized protein</fullName>
    </submittedName>
</protein>
<gene>
    <name evidence="1" type="ORF">Tci_013972</name>
</gene>
<evidence type="ECO:0000313" key="1">
    <source>
        <dbReference type="EMBL" id="GEU41994.1"/>
    </source>
</evidence>
<sequence length="122" mass="14112">MVSIQIVAEAKIWHHYLMWLRYEGQEYTDAVILDYKARGPLVLELMLEFFSTCMISDNVLELDVTDTLCFQLVPSYTSIWDPLRRLCHRLIVFNIFERGYEPEKVAVAGAAQADQDIPKEGV</sequence>
<comment type="caution">
    <text evidence="1">The sequence shown here is derived from an EMBL/GenBank/DDBJ whole genome shotgun (WGS) entry which is preliminary data.</text>
</comment>
<proteinExistence type="predicted"/>
<name>A0A6L2K298_TANCI</name>
<organism evidence="1">
    <name type="scientific">Tanacetum cinerariifolium</name>
    <name type="common">Dalmatian daisy</name>
    <name type="synonym">Chrysanthemum cinerariifolium</name>
    <dbReference type="NCBI Taxonomy" id="118510"/>
    <lineage>
        <taxon>Eukaryota</taxon>
        <taxon>Viridiplantae</taxon>
        <taxon>Streptophyta</taxon>
        <taxon>Embryophyta</taxon>
        <taxon>Tracheophyta</taxon>
        <taxon>Spermatophyta</taxon>
        <taxon>Magnoliopsida</taxon>
        <taxon>eudicotyledons</taxon>
        <taxon>Gunneridae</taxon>
        <taxon>Pentapetalae</taxon>
        <taxon>asterids</taxon>
        <taxon>campanulids</taxon>
        <taxon>Asterales</taxon>
        <taxon>Asteraceae</taxon>
        <taxon>Asteroideae</taxon>
        <taxon>Anthemideae</taxon>
        <taxon>Anthemidinae</taxon>
        <taxon>Tanacetum</taxon>
    </lineage>
</organism>
<dbReference type="AlphaFoldDB" id="A0A6L2K298"/>
<accession>A0A6L2K298</accession>